<dbReference type="EMBL" id="JAHRIN010000288">
    <property type="protein sequence ID" value="MEQ2190886.1"/>
    <property type="molecule type" value="Genomic_DNA"/>
</dbReference>
<gene>
    <name evidence="1" type="ORF">XENOCAPTIV_013959</name>
</gene>
<accession>A0ABV0Q523</accession>
<sequence>MMYWVPGGAMGPILEFVVMEGVMERLFLWSLRRQFTEDMKLEQLRMYQMLLSQAKQPLLHHKPVLRPLMMLLTSCAGAATGQQGLVGQQARDALLLIMSLSASEPRVAQHIVENTYF</sequence>
<organism evidence="1 2">
    <name type="scientific">Xenoophorus captivus</name>
    <dbReference type="NCBI Taxonomy" id="1517983"/>
    <lineage>
        <taxon>Eukaryota</taxon>
        <taxon>Metazoa</taxon>
        <taxon>Chordata</taxon>
        <taxon>Craniata</taxon>
        <taxon>Vertebrata</taxon>
        <taxon>Euteleostomi</taxon>
        <taxon>Actinopterygii</taxon>
        <taxon>Neopterygii</taxon>
        <taxon>Teleostei</taxon>
        <taxon>Neoteleostei</taxon>
        <taxon>Acanthomorphata</taxon>
        <taxon>Ovalentaria</taxon>
        <taxon>Atherinomorphae</taxon>
        <taxon>Cyprinodontiformes</taxon>
        <taxon>Goodeidae</taxon>
        <taxon>Xenoophorus</taxon>
    </lineage>
</organism>
<reference evidence="1 2" key="1">
    <citation type="submission" date="2021-06" db="EMBL/GenBank/DDBJ databases">
        <authorList>
            <person name="Palmer J.M."/>
        </authorList>
    </citation>
    <scope>NUCLEOTIDE SEQUENCE [LARGE SCALE GENOMIC DNA]</scope>
    <source>
        <strain evidence="1 2">XC_2019</strain>
        <tissue evidence="1">Muscle</tissue>
    </source>
</reference>
<dbReference type="PANTHER" id="PTHR21705">
    <property type="entry name" value="RAI16 PROTEIN-RELATED"/>
    <property type="match status" value="1"/>
</dbReference>
<dbReference type="PANTHER" id="PTHR21705:SF6">
    <property type="entry name" value="FHF COMPLEX SUBUNIT HOOK-INTERACTING PROTEIN 1A"/>
    <property type="match status" value="1"/>
</dbReference>
<proteinExistence type="predicted"/>
<protein>
    <submittedName>
        <fullName evidence="1">Uncharacterized protein</fullName>
    </submittedName>
</protein>
<name>A0ABV0Q523_9TELE</name>
<dbReference type="InterPro" id="IPR019384">
    <property type="entry name" value="FHIP"/>
</dbReference>
<comment type="caution">
    <text evidence="1">The sequence shown here is derived from an EMBL/GenBank/DDBJ whole genome shotgun (WGS) entry which is preliminary data.</text>
</comment>
<dbReference type="Pfam" id="PF10257">
    <property type="entry name" value="RAI16-like"/>
    <property type="match status" value="2"/>
</dbReference>
<evidence type="ECO:0000313" key="2">
    <source>
        <dbReference type="Proteomes" id="UP001434883"/>
    </source>
</evidence>
<dbReference type="Proteomes" id="UP001434883">
    <property type="component" value="Unassembled WGS sequence"/>
</dbReference>
<feature type="non-terminal residue" evidence="1">
    <location>
        <position position="117"/>
    </location>
</feature>
<evidence type="ECO:0000313" key="1">
    <source>
        <dbReference type="EMBL" id="MEQ2190886.1"/>
    </source>
</evidence>
<keyword evidence="2" id="KW-1185">Reference proteome</keyword>